<dbReference type="Proteomes" id="UP000078540">
    <property type="component" value="Unassembled WGS sequence"/>
</dbReference>
<comment type="subcellular location">
    <subcellularLocation>
        <location evidence="1 11">Membrane</location>
        <topology evidence="1 11">Multi-pass membrane protein</topology>
    </subcellularLocation>
</comment>
<evidence type="ECO:0000256" key="1">
    <source>
        <dbReference type="ARBA" id="ARBA00004141"/>
    </source>
</evidence>
<feature type="compositionally biased region" description="Polar residues" evidence="12">
    <location>
        <begin position="178"/>
        <end position="187"/>
    </location>
</feature>
<dbReference type="GO" id="GO:0005313">
    <property type="term" value="F:L-glutamate transmembrane transporter activity"/>
    <property type="evidence" value="ECO:0007669"/>
    <property type="project" value="TreeGrafter"/>
</dbReference>
<evidence type="ECO:0000256" key="6">
    <source>
        <dbReference type="ARBA" id="ARBA00022847"/>
    </source>
</evidence>
<dbReference type="PRINTS" id="PR00173">
    <property type="entry name" value="EDTRNSPORT"/>
</dbReference>
<evidence type="ECO:0000256" key="4">
    <source>
        <dbReference type="ARBA" id="ARBA00022692"/>
    </source>
</evidence>
<dbReference type="Pfam" id="PF03987">
    <property type="entry name" value="Autophagy_act_C"/>
    <property type="match status" value="1"/>
</dbReference>
<dbReference type="Gene3D" id="3.30.1460.50">
    <property type="match status" value="1"/>
</dbReference>
<keyword evidence="8" id="KW-0072">Autophagy</keyword>
<dbReference type="InterPro" id="IPR050746">
    <property type="entry name" value="DAACS"/>
</dbReference>
<evidence type="ECO:0000256" key="2">
    <source>
        <dbReference type="ARBA" id="ARBA00006148"/>
    </source>
</evidence>
<keyword evidence="9 11" id="KW-0472">Membrane</keyword>
<proteinExistence type="inferred from homology"/>
<dbReference type="STRING" id="520822.A0A195B0T5"/>
<dbReference type="GO" id="GO:0005509">
    <property type="term" value="F:calcium ion binding"/>
    <property type="evidence" value="ECO:0007669"/>
    <property type="project" value="InterPro"/>
</dbReference>
<dbReference type="EMBL" id="KQ976692">
    <property type="protein sequence ID" value="KYM77814.1"/>
    <property type="molecule type" value="Genomic_DNA"/>
</dbReference>
<evidence type="ECO:0000259" key="13">
    <source>
        <dbReference type="PROSITE" id="PS50222"/>
    </source>
</evidence>
<evidence type="ECO:0000256" key="3">
    <source>
        <dbReference type="ARBA" id="ARBA00022448"/>
    </source>
</evidence>
<gene>
    <name evidence="14" type="ORF">ALC53_11825</name>
</gene>
<organism evidence="14 15">
    <name type="scientific">Atta colombica</name>
    <dbReference type="NCBI Taxonomy" id="520822"/>
    <lineage>
        <taxon>Eukaryota</taxon>
        <taxon>Metazoa</taxon>
        <taxon>Ecdysozoa</taxon>
        <taxon>Arthropoda</taxon>
        <taxon>Hexapoda</taxon>
        <taxon>Insecta</taxon>
        <taxon>Pterygota</taxon>
        <taxon>Neoptera</taxon>
        <taxon>Endopterygota</taxon>
        <taxon>Hymenoptera</taxon>
        <taxon>Apocrita</taxon>
        <taxon>Aculeata</taxon>
        <taxon>Formicoidea</taxon>
        <taxon>Formicidae</taxon>
        <taxon>Myrmicinae</taxon>
        <taxon>Atta</taxon>
    </lineage>
</organism>
<protein>
    <recommendedName>
        <fullName evidence="11">Amino acid transporter</fullName>
    </recommendedName>
</protein>
<evidence type="ECO:0000313" key="15">
    <source>
        <dbReference type="Proteomes" id="UP000078540"/>
    </source>
</evidence>
<dbReference type="PANTHER" id="PTHR11958:SF63">
    <property type="entry name" value="AMINO ACID TRANSPORTER"/>
    <property type="match status" value="1"/>
</dbReference>
<keyword evidence="4 11" id="KW-0812">Transmembrane</keyword>
<dbReference type="InterPro" id="IPR036458">
    <property type="entry name" value="Na:dicarbo_symporter_sf"/>
</dbReference>
<name>A0A195B0T5_9HYME</name>
<comment type="similarity">
    <text evidence="2 11">Belongs to the dicarboxylate/amino acid:cation symporter (DAACS) (TC 2.A.23) family.</text>
</comment>
<dbReference type="InterPro" id="IPR007135">
    <property type="entry name" value="Atg3/Atg10"/>
</dbReference>
<evidence type="ECO:0000256" key="12">
    <source>
        <dbReference type="SAM" id="MobiDB-lite"/>
    </source>
</evidence>
<accession>A0A195B0T5</accession>
<dbReference type="GO" id="GO:0005886">
    <property type="term" value="C:plasma membrane"/>
    <property type="evidence" value="ECO:0007669"/>
    <property type="project" value="TreeGrafter"/>
</dbReference>
<dbReference type="InterPro" id="IPR002048">
    <property type="entry name" value="EF_hand_dom"/>
</dbReference>
<dbReference type="GO" id="GO:0015501">
    <property type="term" value="F:glutamate:sodium symporter activity"/>
    <property type="evidence" value="ECO:0007669"/>
    <property type="project" value="TreeGrafter"/>
</dbReference>
<feature type="transmembrane region" description="Helical" evidence="11">
    <location>
        <begin position="465"/>
        <end position="488"/>
    </location>
</feature>
<feature type="transmembrane region" description="Helical" evidence="11">
    <location>
        <begin position="386"/>
        <end position="406"/>
    </location>
</feature>
<reference evidence="14 15" key="1">
    <citation type="submission" date="2015-09" db="EMBL/GenBank/DDBJ databases">
        <title>Atta colombica WGS genome.</title>
        <authorList>
            <person name="Nygaard S."/>
            <person name="Hu H."/>
            <person name="Boomsma J."/>
            <person name="Zhang G."/>
        </authorList>
    </citation>
    <scope>NUCLEOTIDE SEQUENCE [LARGE SCALE GENOMIC DNA]</scope>
    <source>
        <strain evidence="14">Treedump-2</strain>
        <tissue evidence="14">Whole body</tissue>
    </source>
</reference>
<dbReference type="InterPro" id="IPR018107">
    <property type="entry name" value="Na-dicarboxylate_symporter_CS"/>
</dbReference>
<dbReference type="PANTHER" id="PTHR11958">
    <property type="entry name" value="SODIUM/DICARBOXYLATE SYMPORTER-RELATED"/>
    <property type="match status" value="1"/>
</dbReference>
<dbReference type="PROSITE" id="PS50222">
    <property type="entry name" value="EF_HAND_2"/>
    <property type="match status" value="1"/>
</dbReference>
<evidence type="ECO:0000256" key="7">
    <source>
        <dbReference type="ARBA" id="ARBA00022989"/>
    </source>
</evidence>
<sequence length="672" mass="73409">MFRLVPMDGSGTVTWEEFLENAERFLVVSDKISDGWELHGNKDIPGQAYLIRRAKCFIPSNAIARKDCSTDDDNDTQEFHVRFRQDPHEAVSTSEMPFIIEHHILWSISYSVPVLFFNGWKSDFLGINPVSVNEAQTIHGYKLNYMELSQAIHPIVGTPFLQLHPCLSQGLLQTMSKRSPLSGTENQGKIKERSSYYPQEPSKRPQTTGQKMRACLSHNALTMLTVSGVVGGVILGIILRNTREKWTPREIMYINYLGDLFLRMLKSLILPLIISSLISAIGSLDLSLSGRIGARAIAYYMITTIFAVILGIILVISIQPGVGSSASESKRPAQNISTVDTLMDLVRNMFPPNLVEACIAQSRTEPKPPENGSVPLEEWELEEKTVSGSNILGLVVFATVMGITLGKMGPQAKPLLSFFDSLSGAMMLITNWVIWLSPLGVLSLVASKITEMKSLEEVVGQLGMYFLTVLIALIIHGFLVLPGIYFVFTKRNPYTYIANMAEALVTAFGTSSSSATLPLAISCLEEKNGIDSRVTRFVMPIGATVNMDGTALYEAVAAIFISQVRKVPLSFGQLVAVSITATAASIGAAGIPQAGLVTMVMVLDTVRLPANDVFLIIAVDWLLDRCRTTINVIGDSLGAGIVQHLSRNELATLPHSTQQTQNGADCHATTSI</sequence>
<feature type="transmembrane region" description="Helical" evidence="11">
    <location>
        <begin position="260"/>
        <end position="284"/>
    </location>
</feature>
<dbReference type="Pfam" id="PF00375">
    <property type="entry name" value="SDF"/>
    <property type="match status" value="1"/>
</dbReference>
<feature type="transmembrane region" description="Helical" evidence="11">
    <location>
        <begin position="296"/>
        <end position="318"/>
    </location>
</feature>
<keyword evidence="7 11" id="KW-1133">Transmembrane helix</keyword>
<evidence type="ECO:0000256" key="5">
    <source>
        <dbReference type="ARBA" id="ARBA00022786"/>
    </source>
</evidence>
<evidence type="ECO:0000256" key="9">
    <source>
        <dbReference type="ARBA" id="ARBA00023136"/>
    </source>
</evidence>
<dbReference type="GO" id="GO:0015175">
    <property type="term" value="F:neutral L-amino acid transmembrane transporter activity"/>
    <property type="evidence" value="ECO:0007669"/>
    <property type="project" value="TreeGrafter"/>
</dbReference>
<feature type="domain" description="EF-hand" evidence="13">
    <location>
        <begin position="1"/>
        <end position="28"/>
    </location>
</feature>
<dbReference type="Gene3D" id="1.10.3860.10">
    <property type="entry name" value="Sodium:dicarboxylate symporter"/>
    <property type="match status" value="1"/>
</dbReference>
<keyword evidence="10" id="KW-0325">Glycoprotein</keyword>
<dbReference type="InterPro" id="IPR001991">
    <property type="entry name" value="Na-dicarboxylate_symporter"/>
</dbReference>
<feature type="region of interest" description="Disordered" evidence="12">
    <location>
        <begin position="178"/>
        <end position="209"/>
    </location>
</feature>
<dbReference type="SUPFAM" id="SSF118215">
    <property type="entry name" value="Proton glutamate symport protein"/>
    <property type="match status" value="1"/>
</dbReference>
<feature type="transmembrane region" description="Helical" evidence="11">
    <location>
        <begin position="220"/>
        <end position="240"/>
    </location>
</feature>
<dbReference type="PROSITE" id="PS00714">
    <property type="entry name" value="NA_DICARBOXYL_SYMP_2"/>
    <property type="match status" value="1"/>
</dbReference>
<keyword evidence="15" id="KW-1185">Reference proteome</keyword>
<keyword evidence="6 11" id="KW-0769">Symport</keyword>
<keyword evidence="3 11" id="KW-0813">Transport</keyword>
<evidence type="ECO:0000313" key="14">
    <source>
        <dbReference type="EMBL" id="KYM77814.1"/>
    </source>
</evidence>
<keyword evidence="5" id="KW-0833">Ubl conjugation pathway</keyword>
<feature type="transmembrane region" description="Helical" evidence="11">
    <location>
        <begin position="418"/>
        <end position="445"/>
    </location>
</feature>
<dbReference type="AlphaFoldDB" id="A0A195B0T5"/>
<dbReference type="GO" id="GO:0019787">
    <property type="term" value="F:ubiquitin-like protein transferase activity"/>
    <property type="evidence" value="ECO:0007669"/>
    <property type="project" value="InterPro"/>
</dbReference>
<evidence type="ECO:0000256" key="11">
    <source>
        <dbReference type="RuleBase" id="RU361216"/>
    </source>
</evidence>
<dbReference type="GO" id="GO:0006914">
    <property type="term" value="P:autophagy"/>
    <property type="evidence" value="ECO:0007669"/>
    <property type="project" value="UniProtKB-KW"/>
</dbReference>
<evidence type="ECO:0000256" key="8">
    <source>
        <dbReference type="ARBA" id="ARBA00023006"/>
    </source>
</evidence>
<evidence type="ECO:0000256" key="10">
    <source>
        <dbReference type="ARBA" id="ARBA00023180"/>
    </source>
</evidence>